<evidence type="ECO:0000313" key="3">
    <source>
        <dbReference type="Proteomes" id="UP000799750"/>
    </source>
</evidence>
<sequence>MAGDCGLLSRDAVNLSLLSHTACPTMLELVLRLNFSSSELVRLAFFFSKPELTLSRSLIPIPMRLLTFFSNSLFSRKFLDHDFTIGGAISSPTSVARPARSANAWSISRMDCGAQGIKKQDWGNDFPPVRTTFKNENQAWNGRKTKMMLIGMIVATIGIAGATQIHITISKLALLVGMRRRPRTQRARPS</sequence>
<evidence type="ECO:0000256" key="1">
    <source>
        <dbReference type="SAM" id="Phobius"/>
    </source>
</evidence>
<feature type="non-terminal residue" evidence="2">
    <location>
        <position position="190"/>
    </location>
</feature>
<gene>
    <name evidence="2" type="ORF">BU16DRAFT_597609</name>
</gene>
<dbReference type="Proteomes" id="UP000799750">
    <property type="component" value="Unassembled WGS sequence"/>
</dbReference>
<evidence type="ECO:0000313" key="2">
    <source>
        <dbReference type="EMBL" id="KAF2490011.1"/>
    </source>
</evidence>
<reference evidence="2" key="1">
    <citation type="journal article" date="2020" name="Stud. Mycol.">
        <title>101 Dothideomycetes genomes: a test case for predicting lifestyles and emergence of pathogens.</title>
        <authorList>
            <person name="Haridas S."/>
            <person name="Albert R."/>
            <person name="Binder M."/>
            <person name="Bloem J."/>
            <person name="Labutti K."/>
            <person name="Salamov A."/>
            <person name="Andreopoulos B."/>
            <person name="Baker S."/>
            <person name="Barry K."/>
            <person name="Bills G."/>
            <person name="Bluhm B."/>
            <person name="Cannon C."/>
            <person name="Castanera R."/>
            <person name="Culley D."/>
            <person name="Daum C."/>
            <person name="Ezra D."/>
            <person name="Gonzalez J."/>
            <person name="Henrissat B."/>
            <person name="Kuo A."/>
            <person name="Liang C."/>
            <person name="Lipzen A."/>
            <person name="Lutzoni F."/>
            <person name="Magnuson J."/>
            <person name="Mondo S."/>
            <person name="Nolan M."/>
            <person name="Ohm R."/>
            <person name="Pangilinan J."/>
            <person name="Park H.-J."/>
            <person name="Ramirez L."/>
            <person name="Alfaro M."/>
            <person name="Sun H."/>
            <person name="Tritt A."/>
            <person name="Yoshinaga Y."/>
            <person name="Zwiers L.-H."/>
            <person name="Turgeon B."/>
            <person name="Goodwin S."/>
            <person name="Spatafora J."/>
            <person name="Crous P."/>
            <person name="Grigoriev I."/>
        </authorList>
    </citation>
    <scope>NUCLEOTIDE SEQUENCE</scope>
    <source>
        <strain evidence="2">CBS 269.34</strain>
    </source>
</reference>
<dbReference type="EMBL" id="MU004198">
    <property type="protein sequence ID" value="KAF2490011.1"/>
    <property type="molecule type" value="Genomic_DNA"/>
</dbReference>
<feature type="transmembrane region" description="Helical" evidence="1">
    <location>
        <begin position="147"/>
        <end position="176"/>
    </location>
</feature>
<name>A0A6A6QCZ7_9PEZI</name>
<keyword evidence="1" id="KW-1133">Transmembrane helix</keyword>
<proteinExistence type="predicted"/>
<protein>
    <submittedName>
        <fullName evidence="2">Uncharacterized protein</fullName>
    </submittedName>
</protein>
<keyword evidence="3" id="KW-1185">Reference proteome</keyword>
<accession>A0A6A6QCZ7</accession>
<keyword evidence="1" id="KW-0812">Transmembrane</keyword>
<keyword evidence="1" id="KW-0472">Membrane</keyword>
<organism evidence="2 3">
    <name type="scientific">Lophium mytilinum</name>
    <dbReference type="NCBI Taxonomy" id="390894"/>
    <lineage>
        <taxon>Eukaryota</taxon>
        <taxon>Fungi</taxon>
        <taxon>Dikarya</taxon>
        <taxon>Ascomycota</taxon>
        <taxon>Pezizomycotina</taxon>
        <taxon>Dothideomycetes</taxon>
        <taxon>Pleosporomycetidae</taxon>
        <taxon>Mytilinidiales</taxon>
        <taxon>Mytilinidiaceae</taxon>
        <taxon>Lophium</taxon>
    </lineage>
</organism>
<dbReference type="AlphaFoldDB" id="A0A6A6QCZ7"/>